<evidence type="ECO:0000256" key="1">
    <source>
        <dbReference type="ARBA" id="ARBA00007362"/>
    </source>
</evidence>
<feature type="transmembrane region" description="Helical" evidence="2">
    <location>
        <begin position="120"/>
        <end position="136"/>
    </location>
</feature>
<organism evidence="4 5">
    <name type="scientific">Helicovermis profundi</name>
    <dbReference type="NCBI Taxonomy" id="3065157"/>
    <lineage>
        <taxon>Bacteria</taxon>
        <taxon>Bacillati</taxon>
        <taxon>Bacillota</taxon>
        <taxon>Clostridia</taxon>
        <taxon>Helicovermis</taxon>
    </lineage>
</organism>
<feature type="transmembrane region" description="Helical" evidence="2">
    <location>
        <begin position="30"/>
        <end position="48"/>
    </location>
</feature>
<sequence length="138" mass="15288">MYYISFIIVIISGAFYHITQKSISEGSNPFLSLFITYLVAITVSFFLYLTSKNTSFLLDVKAIKPASYFLGFVIVGLEMGFLIAYRSGWNIGKLSMINSITVALILIPVGIFMFGEHISTKSIVGIIISIIGLVIMRL</sequence>
<dbReference type="AlphaFoldDB" id="A0AAU9EMP5"/>
<evidence type="ECO:0000256" key="2">
    <source>
        <dbReference type="SAM" id="Phobius"/>
    </source>
</evidence>
<dbReference type="Proteomes" id="UP001321786">
    <property type="component" value="Chromosome"/>
</dbReference>
<dbReference type="GO" id="GO:0016020">
    <property type="term" value="C:membrane"/>
    <property type="evidence" value="ECO:0007669"/>
    <property type="project" value="InterPro"/>
</dbReference>
<evidence type="ECO:0000313" key="4">
    <source>
        <dbReference type="EMBL" id="BEP28551.1"/>
    </source>
</evidence>
<dbReference type="KEGG" id="hprf:HLPR_08820"/>
<dbReference type="RefSeq" id="WP_338536863.1">
    <property type="nucleotide sequence ID" value="NZ_AP028654.1"/>
</dbReference>
<feature type="transmembrane region" description="Helical" evidence="2">
    <location>
        <begin position="68"/>
        <end position="85"/>
    </location>
</feature>
<keyword evidence="5" id="KW-1185">Reference proteome</keyword>
<feature type="transmembrane region" description="Helical" evidence="2">
    <location>
        <begin position="6"/>
        <end position="23"/>
    </location>
</feature>
<keyword evidence="2" id="KW-1133">Transmembrane helix</keyword>
<keyword evidence="2" id="KW-0472">Membrane</keyword>
<keyword evidence="2" id="KW-0812">Transmembrane</keyword>
<feature type="domain" description="EamA" evidence="3">
    <location>
        <begin position="3"/>
        <end position="136"/>
    </location>
</feature>
<proteinExistence type="inferred from homology"/>
<feature type="transmembrane region" description="Helical" evidence="2">
    <location>
        <begin position="97"/>
        <end position="114"/>
    </location>
</feature>
<evidence type="ECO:0000313" key="5">
    <source>
        <dbReference type="Proteomes" id="UP001321786"/>
    </source>
</evidence>
<dbReference type="EMBL" id="AP028654">
    <property type="protein sequence ID" value="BEP28551.1"/>
    <property type="molecule type" value="Genomic_DNA"/>
</dbReference>
<gene>
    <name evidence="4" type="ORF">HLPR_08820</name>
</gene>
<accession>A0AAU9EMP5</accession>
<name>A0AAU9EMP5_9FIRM</name>
<protein>
    <submittedName>
        <fullName evidence="4">Membrane protein</fullName>
    </submittedName>
</protein>
<evidence type="ECO:0000259" key="3">
    <source>
        <dbReference type="Pfam" id="PF00892"/>
    </source>
</evidence>
<reference evidence="4 5" key="1">
    <citation type="submission" date="2023-08" db="EMBL/GenBank/DDBJ databases">
        <title>Helicovermis profunda gen. nov., sp. nov., a novel mesophilic, fermentative bacterium within the Bacillota from a deep-sea hydrothermal vent chimney.</title>
        <authorList>
            <person name="Miyazaki U."/>
            <person name="Mizutani D."/>
            <person name="Hashimoto Y."/>
            <person name="Tame A."/>
            <person name="Sawayama S."/>
            <person name="Miyazaki J."/>
            <person name="Takai K."/>
            <person name="Nakagawa S."/>
        </authorList>
    </citation>
    <scope>NUCLEOTIDE SEQUENCE [LARGE SCALE GENOMIC DNA]</scope>
    <source>
        <strain evidence="4 5">S502</strain>
    </source>
</reference>
<comment type="similarity">
    <text evidence="1">Belongs to the EamA transporter family.</text>
</comment>
<dbReference type="Pfam" id="PF00892">
    <property type="entry name" value="EamA"/>
    <property type="match status" value="1"/>
</dbReference>
<dbReference type="InterPro" id="IPR000620">
    <property type="entry name" value="EamA_dom"/>
</dbReference>